<dbReference type="InterPro" id="IPR027417">
    <property type="entry name" value="P-loop_NTPase"/>
</dbReference>
<evidence type="ECO:0000256" key="1">
    <source>
        <dbReference type="ARBA" id="ARBA00006914"/>
    </source>
</evidence>
<dbReference type="InterPro" id="IPR003959">
    <property type="entry name" value="ATPase_AAA_core"/>
</dbReference>
<feature type="domain" description="AAA+ ATPase" evidence="8">
    <location>
        <begin position="151"/>
        <end position="299"/>
    </location>
</feature>
<sequence length="353" mass="39640">MGEATKQYYLRKIQELELQLHHKNLELESIMVQCYDLGTQVKMLKGEMGSVSEERSSYVGEVIKVLKDAGKCKVMVKINPTIEKLVVEIGEGIDITKLTPSTRVALRPGTYVIHEILPNKVDPSVKLMKVKKVPDTTYDMIGGLDKQIKELREGVILYGPPGNGKTLVARAVAHHANCSFIKCSGSELAQKHIGEGARLVREIFLLARKFAQSIIFIDEIDSIGSARALSNNSEVQRTMSELLSQLDGFEESNEIKVLIHLSTVEIVGVLMATNRIDILDPALLRSGRIDRKIEFPNPSEKAVCTEAGMFALRERRPHVTQEDFDMAVEKVKKMEEKKNTEKEENISLQQIWK</sequence>
<keyword evidence="2 6" id="KW-0547">Nucleotide-binding</keyword>
<comment type="similarity">
    <text evidence="1 6">Belongs to the AAA ATPase family.</text>
</comment>
<evidence type="ECO:0000313" key="10">
    <source>
        <dbReference type="Proteomes" id="UP000467840"/>
    </source>
</evidence>
<organism evidence="9 10">
    <name type="scientific">Hevea brasiliensis</name>
    <name type="common">Para rubber tree</name>
    <name type="synonym">Siphonia brasiliensis</name>
    <dbReference type="NCBI Taxonomy" id="3981"/>
    <lineage>
        <taxon>Eukaryota</taxon>
        <taxon>Viridiplantae</taxon>
        <taxon>Streptophyta</taxon>
        <taxon>Embryophyta</taxon>
        <taxon>Tracheophyta</taxon>
        <taxon>Spermatophyta</taxon>
        <taxon>Magnoliopsida</taxon>
        <taxon>eudicotyledons</taxon>
        <taxon>Gunneridae</taxon>
        <taxon>Pentapetalae</taxon>
        <taxon>rosids</taxon>
        <taxon>fabids</taxon>
        <taxon>Malpighiales</taxon>
        <taxon>Euphorbiaceae</taxon>
        <taxon>Crotonoideae</taxon>
        <taxon>Micrandreae</taxon>
        <taxon>Hevea</taxon>
    </lineage>
</organism>
<dbReference type="Pfam" id="PF16450">
    <property type="entry name" value="Prot_ATP_ID_OB_C"/>
    <property type="match status" value="1"/>
</dbReference>
<dbReference type="SMART" id="SM00382">
    <property type="entry name" value="AAA"/>
    <property type="match status" value="1"/>
</dbReference>
<evidence type="ECO:0000259" key="8">
    <source>
        <dbReference type="SMART" id="SM00382"/>
    </source>
</evidence>
<dbReference type="Gene3D" id="1.10.8.60">
    <property type="match status" value="1"/>
</dbReference>
<dbReference type="FunFam" id="3.40.50.300:FF:001025">
    <property type="entry name" value="ATPase family, AAA domain-containing 2B"/>
    <property type="match status" value="1"/>
</dbReference>
<keyword evidence="5 7" id="KW-0175">Coiled coil</keyword>
<dbReference type="InterPro" id="IPR003960">
    <property type="entry name" value="ATPase_AAA_CS"/>
</dbReference>
<dbReference type="Gene3D" id="2.40.50.140">
    <property type="entry name" value="Nucleic acid-binding proteins"/>
    <property type="match status" value="1"/>
</dbReference>
<dbReference type="GO" id="GO:0016887">
    <property type="term" value="F:ATP hydrolysis activity"/>
    <property type="evidence" value="ECO:0007669"/>
    <property type="project" value="InterPro"/>
</dbReference>
<dbReference type="PROSITE" id="PS00674">
    <property type="entry name" value="AAA"/>
    <property type="match status" value="1"/>
</dbReference>
<dbReference type="InterPro" id="IPR050221">
    <property type="entry name" value="26S_Proteasome_ATPase"/>
</dbReference>
<accession>A0A6A6KI39</accession>
<comment type="caution">
    <text evidence="9">The sequence shown here is derived from an EMBL/GenBank/DDBJ whole genome shotgun (WGS) entry which is preliminary data.</text>
</comment>
<dbReference type="Proteomes" id="UP000467840">
    <property type="component" value="Chromosome 3"/>
</dbReference>
<keyword evidence="3 6" id="KW-0067">ATP-binding</keyword>
<keyword evidence="4" id="KW-0647">Proteasome</keyword>
<evidence type="ECO:0000313" key="9">
    <source>
        <dbReference type="EMBL" id="KAF2287199.1"/>
    </source>
</evidence>
<dbReference type="GO" id="GO:0005524">
    <property type="term" value="F:ATP binding"/>
    <property type="evidence" value="ECO:0007669"/>
    <property type="project" value="UniProtKB-KW"/>
</dbReference>
<feature type="coiled-coil region" evidence="7">
    <location>
        <begin position="324"/>
        <end position="351"/>
    </location>
</feature>
<evidence type="ECO:0000256" key="6">
    <source>
        <dbReference type="RuleBase" id="RU003651"/>
    </source>
</evidence>
<evidence type="ECO:0000256" key="3">
    <source>
        <dbReference type="ARBA" id="ARBA00022840"/>
    </source>
</evidence>
<dbReference type="AlphaFoldDB" id="A0A6A6KI39"/>
<reference evidence="9 10" key="1">
    <citation type="journal article" date="2020" name="Mol. Plant">
        <title>The Chromosome-Based Rubber Tree Genome Provides New Insights into Spurge Genome Evolution and Rubber Biosynthesis.</title>
        <authorList>
            <person name="Liu J."/>
            <person name="Shi C."/>
            <person name="Shi C.C."/>
            <person name="Li W."/>
            <person name="Zhang Q.J."/>
            <person name="Zhang Y."/>
            <person name="Li K."/>
            <person name="Lu H.F."/>
            <person name="Shi C."/>
            <person name="Zhu S.T."/>
            <person name="Xiao Z.Y."/>
            <person name="Nan H."/>
            <person name="Yue Y."/>
            <person name="Zhu X.G."/>
            <person name="Wu Y."/>
            <person name="Hong X.N."/>
            <person name="Fan G.Y."/>
            <person name="Tong Y."/>
            <person name="Zhang D."/>
            <person name="Mao C.L."/>
            <person name="Liu Y.L."/>
            <person name="Hao S.J."/>
            <person name="Liu W.Q."/>
            <person name="Lv M.Q."/>
            <person name="Zhang H.B."/>
            <person name="Liu Y."/>
            <person name="Hu-Tang G.R."/>
            <person name="Wang J.P."/>
            <person name="Wang J.H."/>
            <person name="Sun Y.H."/>
            <person name="Ni S.B."/>
            <person name="Chen W.B."/>
            <person name="Zhang X.C."/>
            <person name="Jiao Y.N."/>
            <person name="Eichler E.E."/>
            <person name="Li G.H."/>
            <person name="Liu X."/>
            <person name="Gao L.Z."/>
        </authorList>
    </citation>
    <scope>NUCLEOTIDE SEQUENCE [LARGE SCALE GENOMIC DNA]</scope>
    <source>
        <strain evidence="10">cv. GT1</strain>
        <tissue evidence="9">Leaf</tissue>
    </source>
</reference>
<evidence type="ECO:0000256" key="2">
    <source>
        <dbReference type="ARBA" id="ARBA00022741"/>
    </source>
</evidence>
<dbReference type="Pfam" id="PF00004">
    <property type="entry name" value="AAA"/>
    <property type="match status" value="1"/>
</dbReference>
<dbReference type="InterPro" id="IPR032501">
    <property type="entry name" value="Prot_ATP_ID_OB_2nd"/>
</dbReference>
<dbReference type="InterPro" id="IPR012340">
    <property type="entry name" value="NA-bd_OB-fold"/>
</dbReference>
<dbReference type="EMBL" id="JAAGAX010000017">
    <property type="protein sequence ID" value="KAF2287199.1"/>
    <property type="molecule type" value="Genomic_DNA"/>
</dbReference>
<evidence type="ECO:0000256" key="5">
    <source>
        <dbReference type="ARBA" id="ARBA00023054"/>
    </source>
</evidence>
<protein>
    <recommendedName>
        <fullName evidence="8">AAA+ ATPase domain-containing protein</fullName>
    </recommendedName>
</protein>
<keyword evidence="10" id="KW-1185">Reference proteome</keyword>
<gene>
    <name evidence="9" type="ORF">GH714_039313</name>
</gene>
<dbReference type="Gene3D" id="3.40.50.300">
    <property type="entry name" value="P-loop containing nucleotide triphosphate hydrolases"/>
    <property type="match status" value="1"/>
</dbReference>
<name>A0A6A6KI39_HEVBR</name>
<evidence type="ECO:0000256" key="7">
    <source>
        <dbReference type="SAM" id="Coils"/>
    </source>
</evidence>
<dbReference type="GO" id="GO:0000502">
    <property type="term" value="C:proteasome complex"/>
    <property type="evidence" value="ECO:0007669"/>
    <property type="project" value="UniProtKB-KW"/>
</dbReference>
<proteinExistence type="inferred from homology"/>
<dbReference type="SUPFAM" id="SSF52540">
    <property type="entry name" value="P-loop containing nucleoside triphosphate hydrolases"/>
    <property type="match status" value="1"/>
</dbReference>
<evidence type="ECO:0000256" key="4">
    <source>
        <dbReference type="ARBA" id="ARBA00022942"/>
    </source>
</evidence>
<dbReference type="PANTHER" id="PTHR23073">
    <property type="entry name" value="26S PROTEASOME REGULATORY SUBUNIT"/>
    <property type="match status" value="1"/>
</dbReference>
<dbReference type="InterPro" id="IPR003593">
    <property type="entry name" value="AAA+_ATPase"/>
</dbReference>